<comment type="similarity">
    <text evidence="6">Belongs to the NFYA/HAP2 subunit family.</text>
</comment>
<evidence type="ECO:0000256" key="3">
    <source>
        <dbReference type="ARBA" id="ARBA00023125"/>
    </source>
</evidence>
<dbReference type="Pfam" id="PF02045">
    <property type="entry name" value="CBFB_NFYA"/>
    <property type="match status" value="1"/>
</dbReference>
<keyword evidence="2 6" id="KW-0805">Transcription regulation</keyword>
<dbReference type="EMBL" id="JAVFWL010000003">
    <property type="protein sequence ID" value="KAK6740567.1"/>
    <property type="molecule type" value="Genomic_DNA"/>
</dbReference>
<accession>A0ABR1CQE6</accession>
<reference evidence="7 8" key="1">
    <citation type="submission" date="2023-08" db="EMBL/GenBank/DDBJ databases">
        <title>A Necator americanus chromosomal reference genome.</title>
        <authorList>
            <person name="Ilik V."/>
            <person name="Petrzelkova K.J."/>
            <person name="Pardy F."/>
            <person name="Fuh T."/>
            <person name="Niatou-Singa F.S."/>
            <person name="Gouil Q."/>
            <person name="Baker L."/>
            <person name="Ritchie M.E."/>
            <person name="Jex A.R."/>
            <person name="Gazzola D."/>
            <person name="Li H."/>
            <person name="Toshio Fujiwara R."/>
            <person name="Zhan B."/>
            <person name="Aroian R.V."/>
            <person name="Pafco B."/>
            <person name="Schwarz E.M."/>
        </authorList>
    </citation>
    <scope>NUCLEOTIDE SEQUENCE [LARGE SCALE GENOMIC DNA]</scope>
    <source>
        <strain evidence="7 8">Aroian</strain>
        <tissue evidence="7">Whole animal</tissue>
    </source>
</reference>
<evidence type="ECO:0000256" key="1">
    <source>
        <dbReference type="ARBA" id="ARBA00004123"/>
    </source>
</evidence>
<keyword evidence="8" id="KW-1185">Reference proteome</keyword>
<dbReference type="PROSITE" id="PS51152">
    <property type="entry name" value="NFYA_HAP2_2"/>
    <property type="match status" value="1"/>
</dbReference>
<comment type="subunit">
    <text evidence="6">Heterotrimer.</text>
</comment>
<sequence>MDPVRETIQQYQVEGTVPLYSPVQTGVPEMFNSGEYAVPDLGNENMITISYQEKPVVFLMVPVGETCSVDVTNQENLSPSDTLLSYASDVVNSNDVVYVNPRQYERILKRRDTRKKMMSEGRLSKTRKEDDCFPFIPLSEANHPRNTFMNRGISMLRRENAESRVDFYHPQP</sequence>
<dbReference type="Gene3D" id="6.10.250.2430">
    <property type="match status" value="1"/>
</dbReference>
<organism evidence="7 8">
    <name type="scientific">Necator americanus</name>
    <name type="common">Human hookworm</name>
    <dbReference type="NCBI Taxonomy" id="51031"/>
    <lineage>
        <taxon>Eukaryota</taxon>
        <taxon>Metazoa</taxon>
        <taxon>Ecdysozoa</taxon>
        <taxon>Nematoda</taxon>
        <taxon>Chromadorea</taxon>
        <taxon>Rhabditida</taxon>
        <taxon>Rhabditina</taxon>
        <taxon>Rhabditomorpha</taxon>
        <taxon>Strongyloidea</taxon>
        <taxon>Ancylostomatidae</taxon>
        <taxon>Bunostominae</taxon>
        <taxon>Necator</taxon>
    </lineage>
</organism>
<dbReference type="SMART" id="SM00521">
    <property type="entry name" value="CBF"/>
    <property type="match status" value="1"/>
</dbReference>
<comment type="function">
    <text evidence="6">Component of the sequence-specific heterotrimeric transcription factor (NF-Y) which specifically recognizes a 5'-CCAAT-3' box motif found in the promoters of its target genes.</text>
</comment>
<comment type="subcellular location">
    <subcellularLocation>
        <location evidence="1 6">Nucleus</location>
    </subcellularLocation>
</comment>
<evidence type="ECO:0000256" key="5">
    <source>
        <dbReference type="ARBA" id="ARBA00023242"/>
    </source>
</evidence>
<keyword evidence="4 6" id="KW-0804">Transcription</keyword>
<evidence type="ECO:0000256" key="2">
    <source>
        <dbReference type="ARBA" id="ARBA00023015"/>
    </source>
</evidence>
<dbReference type="InterPro" id="IPR001289">
    <property type="entry name" value="NFYA"/>
</dbReference>
<evidence type="ECO:0000313" key="7">
    <source>
        <dbReference type="EMBL" id="KAK6740567.1"/>
    </source>
</evidence>
<dbReference type="Proteomes" id="UP001303046">
    <property type="component" value="Unassembled WGS sequence"/>
</dbReference>
<name>A0ABR1CQE6_NECAM</name>
<keyword evidence="3 6" id="KW-0238">DNA-binding</keyword>
<evidence type="ECO:0000256" key="4">
    <source>
        <dbReference type="ARBA" id="ARBA00023163"/>
    </source>
</evidence>
<protein>
    <recommendedName>
        <fullName evidence="6">Nuclear transcription factor Y subunit</fullName>
    </recommendedName>
</protein>
<proteinExistence type="inferred from homology"/>
<evidence type="ECO:0000256" key="6">
    <source>
        <dbReference type="RuleBase" id="RU367155"/>
    </source>
</evidence>
<gene>
    <name evidence="7" type="primary">Necator_chrIII.g9567</name>
    <name evidence="7" type="ORF">RB195_008802</name>
</gene>
<evidence type="ECO:0000313" key="8">
    <source>
        <dbReference type="Proteomes" id="UP001303046"/>
    </source>
</evidence>
<comment type="caution">
    <text evidence="7">The sequence shown here is derived from an EMBL/GenBank/DDBJ whole genome shotgun (WGS) entry which is preliminary data.</text>
</comment>
<keyword evidence="5 6" id="KW-0539">Nucleus</keyword>